<dbReference type="AlphaFoldDB" id="A0A2G5DK09"/>
<gene>
    <name evidence="5" type="ORF">AQUCO_01800117v1</name>
</gene>
<keyword evidence="6" id="KW-1185">Reference proteome</keyword>
<proteinExistence type="predicted"/>
<feature type="signal peptide" evidence="4">
    <location>
        <begin position="1"/>
        <end position="28"/>
    </location>
</feature>
<dbReference type="Gene3D" id="1.20.120.20">
    <property type="entry name" value="Apolipoprotein"/>
    <property type="match status" value="1"/>
</dbReference>
<evidence type="ECO:0000256" key="1">
    <source>
        <dbReference type="SAM" id="Coils"/>
    </source>
</evidence>
<protein>
    <recommendedName>
        <fullName evidence="7">DUF641 domain-containing protein</fullName>
    </recommendedName>
</protein>
<dbReference type="OrthoDB" id="2017695at2759"/>
<evidence type="ECO:0000256" key="2">
    <source>
        <dbReference type="SAM" id="MobiDB-lite"/>
    </source>
</evidence>
<dbReference type="STRING" id="218851.A0A2G5DK09"/>
<reference evidence="5 6" key="1">
    <citation type="submission" date="2017-09" db="EMBL/GenBank/DDBJ databases">
        <title>WGS assembly of Aquilegia coerulea Goldsmith.</title>
        <authorList>
            <person name="Hodges S."/>
            <person name="Kramer E."/>
            <person name="Nordborg M."/>
            <person name="Tomkins J."/>
            <person name="Borevitz J."/>
            <person name="Derieg N."/>
            <person name="Yan J."/>
            <person name="Mihaltcheva S."/>
            <person name="Hayes R.D."/>
            <person name="Rokhsar D."/>
        </authorList>
    </citation>
    <scope>NUCLEOTIDE SEQUENCE [LARGE SCALE GENOMIC DNA]</scope>
    <source>
        <strain evidence="6">cv. Goldsmith</strain>
    </source>
</reference>
<dbReference type="PANTHER" id="PTHR34360:SF1">
    <property type="entry name" value="OS08G0519400 PROTEIN"/>
    <property type="match status" value="1"/>
</dbReference>
<dbReference type="EMBL" id="KZ305035">
    <property type="protein sequence ID" value="PIA43850.1"/>
    <property type="molecule type" value="Genomic_DNA"/>
</dbReference>
<dbReference type="PANTHER" id="PTHR34360">
    <property type="entry name" value="OS08G0519400 PROTEIN"/>
    <property type="match status" value="1"/>
</dbReference>
<dbReference type="Proteomes" id="UP000230069">
    <property type="component" value="Unassembled WGS sequence"/>
</dbReference>
<organism evidence="5 6">
    <name type="scientific">Aquilegia coerulea</name>
    <name type="common">Rocky mountain columbine</name>
    <dbReference type="NCBI Taxonomy" id="218851"/>
    <lineage>
        <taxon>Eukaryota</taxon>
        <taxon>Viridiplantae</taxon>
        <taxon>Streptophyta</taxon>
        <taxon>Embryophyta</taxon>
        <taxon>Tracheophyta</taxon>
        <taxon>Spermatophyta</taxon>
        <taxon>Magnoliopsida</taxon>
        <taxon>Ranunculales</taxon>
        <taxon>Ranunculaceae</taxon>
        <taxon>Thalictroideae</taxon>
        <taxon>Aquilegia</taxon>
    </lineage>
</organism>
<accession>A0A2G5DK09</accession>
<evidence type="ECO:0000313" key="5">
    <source>
        <dbReference type="EMBL" id="PIA43850.1"/>
    </source>
</evidence>
<feature type="chain" id="PRO_5013754286" description="DUF641 domain-containing protein" evidence="4">
    <location>
        <begin position="29"/>
        <end position="480"/>
    </location>
</feature>
<evidence type="ECO:0000256" key="4">
    <source>
        <dbReference type="SAM" id="SignalP"/>
    </source>
</evidence>
<name>A0A2G5DK09_AQUCA</name>
<sequence>MAITSMKKRNLLFLTILTLALIFTKIRADSGINQDDIIIQEVSNSDSDSDSDSSSSLKLELEQLKSKISLLEVSIEDKARELKTKDDGIVQLQKVIDEKSEGISLLQGKIDSLQKKDSVDSEELVGKAHARVQELENQVEQLRKEVDAQIAKKNALEARTSGSESKIQELNLKLQDLLKINDEQKKRIRKTERALQMAEEEMVKAKLEATSKTKELMEAHGAWLPRWFATHLASCQTFIATHWNQYGKPALDIATQKEQMILVSYMVHGLSQFHVLFQALETKAQTQKWAEPHLETIKSRLVPAIKEQWVAFTIYVEPHVQSLSTKGAEFYESSKSTLTPHVVRVQELADPYYQEAKKYTKPYIDQVATVTKPHVDKARIALKPYTKKAVRLYRKFLKSATTYHEQVQATVQETLNKHELTKPFATKELVWFSASALLALPVLFLPRVLSVLFCKKARKPARTTHTNHTRRRAKRGHPDK</sequence>
<keyword evidence="4" id="KW-0732">Signal</keyword>
<dbReference type="InParanoid" id="A0A2G5DK09"/>
<dbReference type="SUPFAM" id="SSF58113">
    <property type="entry name" value="Apolipoprotein A-I"/>
    <property type="match status" value="1"/>
</dbReference>
<keyword evidence="3" id="KW-1133">Transmembrane helix</keyword>
<evidence type="ECO:0000313" key="6">
    <source>
        <dbReference type="Proteomes" id="UP000230069"/>
    </source>
</evidence>
<feature type="coiled-coil region" evidence="1">
    <location>
        <begin position="125"/>
        <end position="215"/>
    </location>
</feature>
<evidence type="ECO:0000256" key="3">
    <source>
        <dbReference type="SAM" id="Phobius"/>
    </source>
</evidence>
<dbReference type="FunCoup" id="A0A2G5DK09">
    <property type="interactions" value="3256"/>
</dbReference>
<feature type="region of interest" description="Disordered" evidence="2">
    <location>
        <begin position="460"/>
        <end position="480"/>
    </location>
</feature>
<keyword evidence="3" id="KW-0472">Membrane</keyword>
<dbReference type="SUPFAM" id="SSF57997">
    <property type="entry name" value="Tropomyosin"/>
    <property type="match status" value="1"/>
</dbReference>
<evidence type="ECO:0008006" key="7">
    <source>
        <dbReference type="Google" id="ProtNLM"/>
    </source>
</evidence>
<keyword evidence="3" id="KW-0812">Transmembrane</keyword>
<feature type="transmembrane region" description="Helical" evidence="3">
    <location>
        <begin position="429"/>
        <end position="453"/>
    </location>
</feature>
<keyword evidence="1" id="KW-0175">Coiled coil</keyword>